<gene>
    <name evidence="2" type="ORF">LY79DRAFT_688978</name>
</gene>
<name>A0AAD8PWG4_9PEZI</name>
<dbReference type="AlphaFoldDB" id="A0AAD8PWG4"/>
<accession>A0AAD8PWG4</accession>
<feature type="compositionally biased region" description="Gly residues" evidence="1">
    <location>
        <begin position="1"/>
        <end position="12"/>
    </location>
</feature>
<comment type="caution">
    <text evidence="2">The sequence shown here is derived from an EMBL/GenBank/DDBJ whole genome shotgun (WGS) entry which is preliminary data.</text>
</comment>
<evidence type="ECO:0000256" key="1">
    <source>
        <dbReference type="SAM" id="MobiDB-lite"/>
    </source>
</evidence>
<keyword evidence="3" id="KW-1185">Reference proteome</keyword>
<protein>
    <submittedName>
        <fullName evidence="2">Uncharacterized protein</fullName>
    </submittedName>
</protein>
<organism evidence="2 3">
    <name type="scientific">Colletotrichum navitas</name>
    <dbReference type="NCBI Taxonomy" id="681940"/>
    <lineage>
        <taxon>Eukaryota</taxon>
        <taxon>Fungi</taxon>
        <taxon>Dikarya</taxon>
        <taxon>Ascomycota</taxon>
        <taxon>Pezizomycotina</taxon>
        <taxon>Sordariomycetes</taxon>
        <taxon>Hypocreomycetidae</taxon>
        <taxon>Glomerellales</taxon>
        <taxon>Glomerellaceae</taxon>
        <taxon>Colletotrichum</taxon>
        <taxon>Colletotrichum graminicola species complex</taxon>
    </lineage>
</organism>
<dbReference type="RefSeq" id="XP_060412945.1">
    <property type="nucleotide sequence ID" value="XM_060564704.1"/>
</dbReference>
<evidence type="ECO:0000313" key="3">
    <source>
        <dbReference type="Proteomes" id="UP001230504"/>
    </source>
</evidence>
<dbReference type="Proteomes" id="UP001230504">
    <property type="component" value="Unassembled WGS sequence"/>
</dbReference>
<feature type="region of interest" description="Disordered" evidence="1">
    <location>
        <begin position="1"/>
        <end position="75"/>
    </location>
</feature>
<proteinExistence type="predicted"/>
<sequence length="75" mass="8147">MSSGGSSSGGSSGKKDEEQYRSGGYTSNDSYAWGSKGKTDTYIDSSGYKRNAKDNSYTYEYPPRKYNSDGTIKPS</sequence>
<dbReference type="GeneID" id="85448944"/>
<evidence type="ECO:0000313" key="2">
    <source>
        <dbReference type="EMBL" id="KAK1585977.1"/>
    </source>
</evidence>
<dbReference type="EMBL" id="JAHLJV010000039">
    <property type="protein sequence ID" value="KAK1585977.1"/>
    <property type="molecule type" value="Genomic_DNA"/>
</dbReference>
<reference evidence="2" key="1">
    <citation type="submission" date="2021-06" db="EMBL/GenBank/DDBJ databases">
        <title>Comparative genomics, transcriptomics and evolutionary studies reveal genomic signatures of adaptation to plant cell wall in hemibiotrophic fungi.</title>
        <authorList>
            <consortium name="DOE Joint Genome Institute"/>
            <person name="Baroncelli R."/>
            <person name="Diaz J.F."/>
            <person name="Benocci T."/>
            <person name="Peng M."/>
            <person name="Battaglia E."/>
            <person name="Haridas S."/>
            <person name="Andreopoulos W."/>
            <person name="Labutti K."/>
            <person name="Pangilinan J."/>
            <person name="Floch G.L."/>
            <person name="Makela M.R."/>
            <person name="Henrissat B."/>
            <person name="Grigoriev I.V."/>
            <person name="Crouch J.A."/>
            <person name="De Vries R.P."/>
            <person name="Sukno S.A."/>
            <person name="Thon M.R."/>
        </authorList>
    </citation>
    <scope>NUCLEOTIDE SEQUENCE</scope>
    <source>
        <strain evidence="2">CBS 125086</strain>
    </source>
</reference>